<dbReference type="PANTHER" id="PTHR10696">
    <property type="entry name" value="GAMMA-BUTYROBETAINE HYDROXYLASE-RELATED"/>
    <property type="match status" value="1"/>
</dbReference>
<dbReference type="Proteomes" id="UP000706039">
    <property type="component" value="Unassembled WGS sequence"/>
</dbReference>
<protein>
    <submittedName>
        <fullName evidence="4">TauD/TfdA family dioxygenase</fullName>
    </submittedName>
</protein>
<evidence type="ECO:0000256" key="1">
    <source>
        <dbReference type="ARBA" id="ARBA00001954"/>
    </source>
</evidence>
<gene>
    <name evidence="4" type="ORF">K7G82_16610</name>
</gene>
<dbReference type="PANTHER" id="PTHR10696:SF21">
    <property type="entry name" value="TAUD_TFDA-LIKE DOMAIN-CONTAINING PROTEIN"/>
    <property type="match status" value="1"/>
</dbReference>
<dbReference type="InterPro" id="IPR042098">
    <property type="entry name" value="TauD-like_sf"/>
</dbReference>
<dbReference type="InterPro" id="IPR003819">
    <property type="entry name" value="TauD/TfdA-like"/>
</dbReference>
<reference evidence="4 5" key="1">
    <citation type="submission" date="2021-08" db="EMBL/GenBank/DDBJ databases">
        <authorList>
            <person name="Tuo L."/>
        </authorList>
    </citation>
    <scope>NUCLEOTIDE SEQUENCE [LARGE SCALE GENOMIC DNA]</scope>
    <source>
        <strain evidence="4 5">JCM 31229</strain>
    </source>
</reference>
<dbReference type="RefSeq" id="WP_222991034.1">
    <property type="nucleotide sequence ID" value="NZ_JAINVV010000008.1"/>
</dbReference>
<evidence type="ECO:0000313" key="5">
    <source>
        <dbReference type="Proteomes" id="UP000706039"/>
    </source>
</evidence>
<name>A0ABS7PRI3_9SPHN</name>
<dbReference type="InterPro" id="IPR050411">
    <property type="entry name" value="AlphaKG_dependent_hydroxylases"/>
</dbReference>
<sequence length="346" mass="38718">MATSARTTHFEPRLPADVTCWPYDDHGLPLMVEPVSAALRSDPRAVQAWYGEHRPAIERLANEHGCVMLRGFAIPTTADFNALVADYQTDPHGYAGGLTPRKNISGKVFEASRVPADQKIILHQEMGYLPAYPRMVAFYCLVPPETRGATTLGDMRRFQAAIPDALMASVRERGVLYRRNYRAPGPVEDPLVALFRREWTDVLQVETREQAEEACRQVGCTAVWEDDGSLSMHYRSSGFVAHPATGEETWFAQVHGMHFNRARLEANYDRLAAVFRSGRPRPIEILYGDGGDIPDALVEPLYAILDDLAVNIPYQSGDFMLVDNIYCAHGREPFTGHRDVQVALVF</sequence>
<dbReference type="Gene3D" id="3.60.130.10">
    <property type="entry name" value="Clavaminate synthase-like"/>
    <property type="match status" value="1"/>
</dbReference>
<evidence type="ECO:0000259" key="3">
    <source>
        <dbReference type="Pfam" id="PF02668"/>
    </source>
</evidence>
<dbReference type="EMBL" id="JAINVV010000008">
    <property type="protein sequence ID" value="MBY8823929.1"/>
    <property type="molecule type" value="Genomic_DNA"/>
</dbReference>
<feature type="domain" description="TauD/TfdA-like" evidence="3">
    <location>
        <begin position="40"/>
        <end position="342"/>
    </location>
</feature>
<dbReference type="GO" id="GO:0051213">
    <property type="term" value="F:dioxygenase activity"/>
    <property type="evidence" value="ECO:0007669"/>
    <property type="project" value="UniProtKB-KW"/>
</dbReference>
<proteinExistence type="predicted"/>
<comment type="caution">
    <text evidence="4">The sequence shown here is derived from an EMBL/GenBank/DDBJ whole genome shotgun (WGS) entry which is preliminary data.</text>
</comment>
<organism evidence="4 5">
    <name type="scientific">Sphingomonas colocasiae</name>
    <dbReference type="NCBI Taxonomy" id="1848973"/>
    <lineage>
        <taxon>Bacteria</taxon>
        <taxon>Pseudomonadati</taxon>
        <taxon>Pseudomonadota</taxon>
        <taxon>Alphaproteobacteria</taxon>
        <taxon>Sphingomonadales</taxon>
        <taxon>Sphingomonadaceae</taxon>
        <taxon>Sphingomonas</taxon>
    </lineage>
</organism>
<accession>A0ABS7PRI3</accession>
<evidence type="ECO:0000313" key="4">
    <source>
        <dbReference type="EMBL" id="MBY8823929.1"/>
    </source>
</evidence>
<keyword evidence="5" id="KW-1185">Reference proteome</keyword>
<keyword evidence="4" id="KW-0223">Dioxygenase</keyword>
<comment type="cofactor">
    <cofactor evidence="1">
        <name>Fe(2+)</name>
        <dbReference type="ChEBI" id="CHEBI:29033"/>
    </cofactor>
</comment>
<keyword evidence="2" id="KW-0560">Oxidoreductase</keyword>
<dbReference type="SUPFAM" id="SSF51197">
    <property type="entry name" value="Clavaminate synthase-like"/>
    <property type="match status" value="1"/>
</dbReference>
<dbReference type="Pfam" id="PF02668">
    <property type="entry name" value="TauD"/>
    <property type="match status" value="1"/>
</dbReference>
<evidence type="ECO:0000256" key="2">
    <source>
        <dbReference type="ARBA" id="ARBA00023002"/>
    </source>
</evidence>